<dbReference type="GeneID" id="25030841"/>
<dbReference type="VEuPathDB" id="FungiDB:SOCG_01861"/>
<evidence type="ECO:0000256" key="3">
    <source>
        <dbReference type="ARBA" id="ARBA00022603"/>
    </source>
</evidence>
<dbReference type="GO" id="GO:0008171">
    <property type="term" value="F:O-methyltransferase activity"/>
    <property type="evidence" value="ECO:0007669"/>
    <property type="project" value="InterPro"/>
</dbReference>
<keyword evidence="7" id="KW-0128">Catecholamine metabolism</keyword>
<dbReference type="AlphaFoldDB" id="S9PR61"/>
<evidence type="ECO:0000256" key="7">
    <source>
        <dbReference type="ARBA" id="ARBA00022939"/>
    </source>
</evidence>
<dbReference type="GO" id="GO:1990748">
    <property type="term" value="P:cellular detoxification"/>
    <property type="evidence" value="ECO:0007669"/>
    <property type="project" value="UniProtKB-ARBA"/>
</dbReference>
<dbReference type="InterPro" id="IPR029063">
    <property type="entry name" value="SAM-dependent_MTases_sf"/>
</dbReference>
<dbReference type="Pfam" id="PF01596">
    <property type="entry name" value="Methyltransf_3"/>
    <property type="match status" value="1"/>
</dbReference>
<keyword evidence="6" id="KW-0460">Magnesium</keyword>
<evidence type="ECO:0000256" key="2">
    <source>
        <dbReference type="ARBA" id="ARBA00012880"/>
    </source>
</evidence>
<keyword evidence="3" id="KW-0489">Methyltransferase</keyword>
<comment type="cofactor">
    <cofactor evidence="1">
        <name>Mg(2+)</name>
        <dbReference type="ChEBI" id="CHEBI:18420"/>
    </cofactor>
</comment>
<dbReference type="OMA" id="KWRVHRT"/>
<accession>S9PR61</accession>
<dbReference type="SUPFAM" id="SSF53335">
    <property type="entry name" value="S-adenosyl-L-methionine-dependent methyltransferases"/>
    <property type="match status" value="1"/>
</dbReference>
<organism evidence="9 10">
    <name type="scientific">Schizosaccharomyces octosporus (strain yFS286)</name>
    <name type="common">Fission yeast</name>
    <name type="synonym">Octosporomyces octosporus</name>
    <dbReference type="NCBI Taxonomy" id="483514"/>
    <lineage>
        <taxon>Eukaryota</taxon>
        <taxon>Fungi</taxon>
        <taxon>Dikarya</taxon>
        <taxon>Ascomycota</taxon>
        <taxon>Taphrinomycotina</taxon>
        <taxon>Schizosaccharomycetes</taxon>
        <taxon>Schizosaccharomycetales</taxon>
        <taxon>Schizosaccharomycetaceae</taxon>
        <taxon>Schizosaccharomyces</taxon>
    </lineage>
</organism>
<dbReference type="EMBL" id="KE503208">
    <property type="protein sequence ID" value="EPX71646.1"/>
    <property type="molecule type" value="Genomic_DNA"/>
</dbReference>
<gene>
    <name evidence="9" type="ORF">SOCG_01861</name>
</gene>
<keyword evidence="10" id="KW-1185">Reference proteome</keyword>
<keyword evidence="5" id="KW-0949">S-adenosyl-L-methionine</keyword>
<dbReference type="OrthoDB" id="186626at2759"/>
<dbReference type="HOGENOM" id="CLU_050461_0_0_1"/>
<dbReference type="Proteomes" id="UP000016088">
    <property type="component" value="Unassembled WGS sequence"/>
</dbReference>
<dbReference type="PROSITE" id="PS51682">
    <property type="entry name" value="SAM_OMT_I"/>
    <property type="match status" value="1"/>
</dbReference>
<evidence type="ECO:0000256" key="6">
    <source>
        <dbReference type="ARBA" id="ARBA00022842"/>
    </source>
</evidence>
<dbReference type="eggNOG" id="KOG1663">
    <property type="taxonomic scope" value="Eukaryota"/>
</dbReference>
<dbReference type="EC" id="2.1.1.6" evidence="2"/>
<evidence type="ECO:0000313" key="9">
    <source>
        <dbReference type="EMBL" id="EPX71646.1"/>
    </source>
</evidence>
<keyword evidence="4" id="KW-0808">Transferase</keyword>
<dbReference type="GO" id="GO:0032259">
    <property type="term" value="P:methylation"/>
    <property type="evidence" value="ECO:0007669"/>
    <property type="project" value="UniProtKB-KW"/>
</dbReference>
<evidence type="ECO:0000256" key="4">
    <source>
        <dbReference type="ARBA" id="ARBA00022679"/>
    </source>
</evidence>
<dbReference type="Gene3D" id="3.40.50.150">
    <property type="entry name" value="Vaccinia Virus protein VP39"/>
    <property type="match status" value="1"/>
</dbReference>
<proteinExistence type="inferred from homology"/>
<reference evidence="9 10" key="1">
    <citation type="journal article" date="2011" name="Science">
        <title>Comparative functional genomics of the fission yeasts.</title>
        <authorList>
            <person name="Rhind N."/>
            <person name="Chen Z."/>
            <person name="Yassour M."/>
            <person name="Thompson D.A."/>
            <person name="Haas B.J."/>
            <person name="Habib N."/>
            <person name="Wapinski I."/>
            <person name="Roy S."/>
            <person name="Lin M.F."/>
            <person name="Heiman D.I."/>
            <person name="Young S.K."/>
            <person name="Furuya K."/>
            <person name="Guo Y."/>
            <person name="Pidoux A."/>
            <person name="Chen H.M."/>
            <person name="Robbertse B."/>
            <person name="Goldberg J.M."/>
            <person name="Aoki K."/>
            <person name="Bayne E.H."/>
            <person name="Berlin A.M."/>
            <person name="Desjardins C.A."/>
            <person name="Dobbs E."/>
            <person name="Dukaj L."/>
            <person name="Fan L."/>
            <person name="FitzGerald M.G."/>
            <person name="French C."/>
            <person name="Gujja S."/>
            <person name="Hansen K."/>
            <person name="Keifenheim D."/>
            <person name="Levin J.Z."/>
            <person name="Mosher R.A."/>
            <person name="Mueller C.A."/>
            <person name="Pfiffner J."/>
            <person name="Priest M."/>
            <person name="Russ C."/>
            <person name="Smialowska A."/>
            <person name="Swoboda P."/>
            <person name="Sykes S.M."/>
            <person name="Vaughn M."/>
            <person name="Vengrova S."/>
            <person name="Yoder R."/>
            <person name="Zeng Q."/>
            <person name="Allshire R."/>
            <person name="Baulcombe D."/>
            <person name="Birren B.W."/>
            <person name="Brown W."/>
            <person name="Ekwall K."/>
            <person name="Kellis M."/>
            <person name="Leatherwood J."/>
            <person name="Levin H."/>
            <person name="Margalit H."/>
            <person name="Martienssen R."/>
            <person name="Nieduszynski C.A."/>
            <person name="Spatafora J.W."/>
            <person name="Friedman N."/>
            <person name="Dalgaard J.Z."/>
            <person name="Baumann P."/>
            <person name="Niki H."/>
            <person name="Regev A."/>
            <person name="Nusbaum C."/>
        </authorList>
    </citation>
    <scope>NUCLEOTIDE SEQUENCE [LARGE SCALE GENOMIC DNA]</scope>
    <source>
        <strain evidence="10">yFS286</strain>
    </source>
</reference>
<evidence type="ECO:0000313" key="10">
    <source>
        <dbReference type="Proteomes" id="UP000016088"/>
    </source>
</evidence>
<evidence type="ECO:0000256" key="8">
    <source>
        <dbReference type="ARBA" id="ARBA00023453"/>
    </source>
</evidence>
<sequence>MSAEHEKEYALFNHIFSLPSEKLNAIRGKPELVLSAIDDYQKNTETHYMDIGQAKGQIIVDKIREKKPKIMVELGGYLGYSAILFGKELLQDSTAHYYSLEANPTFAEMATKLIDLAGISEKVTILVGPATTSLVSLQKELQKQDSGVRTFDFVFIDHWKDLYVPDLRVMESLNLIAPGTVLVADNIYHPGAPEYVKYIQGTADSKREHNASIPNANGHSFVGRWDIVYDSKTIPVELENRRDAIELTYCTGYAEK</sequence>
<protein>
    <recommendedName>
        <fullName evidence="2">catechol O-methyltransferase</fullName>
        <ecNumber evidence="2">2.1.1.6</ecNumber>
    </recommendedName>
</protein>
<dbReference type="GO" id="GO:0006584">
    <property type="term" value="P:catecholamine metabolic process"/>
    <property type="evidence" value="ECO:0007669"/>
    <property type="project" value="UniProtKB-KW"/>
</dbReference>
<evidence type="ECO:0000256" key="1">
    <source>
        <dbReference type="ARBA" id="ARBA00001946"/>
    </source>
</evidence>
<name>S9PR61_SCHOY</name>
<comment type="similarity">
    <text evidence="8">Belongs to the class I-like SAM-binding methyltransferase superfamily. Cation-dependent O-methyltransferase family.</text>
</comment>
<dbReference type="PANTHER" id="PTHR43836:SF2">
    <property type="entry name" value="CATECHOL O-METHYLTRANSFERASE 1-RELATED"/>
    <property type="match status" value="1"/>
</dbReference>
<dbReference type="FunFam" id="3.40.50.150:FF:000054">
    <property type="entry name" value="Catechol O-methyltransferase"/>
    <property type="match status" value="1"/>
</dbReference>
<dbReference type="PANTHER" id="PTHR43836">
    <property type="entry name" value="CATECHOL O-METHYLTRANSFERASE 1-RELATED"/>
    <property type="match status" value="1"/>
</dbReference>
<dbReference type="RefSeq" id="XP_013020268.1">
    <property type="nucleotide sequence ID" value="XM_013164814.1"/>
</dbReference>
<evidence type="ECO:0000256" key="5">
    <source>
        <dbReference type="ARBA" id="ARBA00022691"/>
    </source>
</evidence>
<dbReference type="InterPro" id="IPR002935">
    <property type="entry name" value="SAM_O-MeTrfase"/>
</dbReference>